<keyword evidence="1" id="KW-0479">Metal-binding</keyword>
<keyword evidence="3" id="KW-0732">Signal</keyword>
<gene>
    <name evidence="5" type="ORF">VE01_05100</name>
</gene>
<evidence type="ECO:0000256" key="1">
    <source>
        <dbReference type="ARBA" id="ARBA00022723"/>
    </source>
</evidence>
<dbReference type="GO" id="GO:0016491">
    <property type="term" value="F:oxidoreductase activity"/>
    <property type="evidence" value="ECO:0007669"/>
    <property type="project" value="UniProtKB-KW"/>
</dbReference>
<keyword evidence="6" id="KW-1185">Reference proteome</keyword>
<dbReference type="InterPro" id="IPR002227">
    <property type="entry name" value="Tyrosinase_Cu-bd"/>
</dbReference>
<feature type="chain" id="PRO_5008608825" description="Tyrosinase copper-binding domain-containing protein" evidence="3">
    <location>
        <begin position="22"/>
        <end position="382"/>
    </location>
</feature>
<accession>A0A1B8GPV7</accession>
<name>A0A1B8GPV7_9PEZI</name>
<organism evidence="5 6">
    <name type="scientific">Pseudogymnoascus verrucosus</name>
    <dbReference type="NCBI Taxonomy" id="342668"/>
    <lineage>
        <taxon>Eukaryota</taxon>
        <taxon>Fungi</taxon>
        <taxon>Dikarya</taxon>
        <taxon>Ascomycota</taxon>
        <taxon>Pezizomycotina</taxon>
        <taxon>Leotiomycetes</taxon>
        <taxon>Thelebolales</taxon>
        <taxon>Thelebolaceae</taxon>
        <taxon>Pseudogymnoascus</taxon>
    </lineage>
</organism>
<evidence type="ECO:0000259" key="4">
    <source>
        <dbReference type="PROSITE" id="PS00498"/>
    </source>
</evidence>
<dbReference type="PANTHER" id="PTHR11474">
    <property type="entry name" value="TYROSINASE FAMILY MEMBER"/>
    <property type="match status" value="1"/>
</dbReference>
<evidence type="ECO:0000256" key="3">
    <source>
        <dbReference type="SAM" id="SignalP"/>
    </source>
</evidence>
<evidence type="ECO:0000256" key="2">
    <source>
        <dbReference type="ARBA" id="ARBA00023002"/>
    </source>
</evidence>
<dbReference type="AlphaFoldDB" id="A0A1B8GPV7"/>
<evidence type="ECO:0000313" key="5">
    <source>
        <dbReference type="EMBL" id="OBT97851.1"/>
    </source>
</evidence>
<proteinExistence type="predicted"/>
<feature type="domain" description="Tyrosinase copper-binding" evidence="4">
    <location>
        <begin position="306"/>
        <end position="317"/>
    </location>
</feature>
<sequence>MFRSFYSLAALALLFLGLALADDKTLTDKLVNIYKNNTLRRLPTTGACTAKNIRVRKEWGNLSSAGRLDYIRAVKCLKTLPSKIDPAKAPGARTRYDDFQAAHIIQTTVVHGTGSFFAWHRHLIWLYETALRNECGYHGYQPYWDWSKYANKSLSANPLIDGSATSMSGNGKYIAGRNGTLQPFPIPVENPPALYCPPGTGGGFVYNGPLVDWKLNLGPVVNNVVTNGLHVNPNPRADGLGYNPRRLIRDFNNTLLQDNTYAIVNKMLVNMTSMHEFHPYFFQVPHTAGHLFISGYDNDLFTSPGDPLFYFHHAQVDRIWALWQGMDFATREFALDGTLTMLDLPPTRNATLDDLMKFEFSPDISINDRMSPTAHGLCYIYE</sequence>
<dbReference type="PANTHER" id="PTHR11474:SF125">
    <property type="entry name" value="N-ACETYL-6-HYDROXYTRYPTOPHAN OXIDASE IVOB-RELATED"/>
    <property type="match status" value="1"/>
</dbReference>
<dbReference type="Gene3D" id="1.10.1280.10">
    <property type="entry name" value="Di-copper center containing domain from catechol oxidase"/>
    <property type="match status" value="1"/>
</dbReference>
<protein>
    <recommendedName>
        <fullName evidence="4">Tyrosinase copper-binding domain-containing protein</fullName>
    </recommendedName>
</protein>
<dbReference type="OrthoDB" id="6132182at2759"/>
<dbReference type="STRING" id="342668.A0A1B8GPV7"/>
<dbReference type="InterPro" id="IPR050316">
    <property type="entry name" value="Tyrosinase/Hemocyanin"/>
</dbReference>
<evidence type="ECO:0000313" key="6">
    <source>
        <dbReference type="Proteomes" id="UP000091956"/>
    </source>
</evidence>
<dbReference type="SUPFAM" id="SSF48056">
    <property type="entry name" value="Di-copper centre-containing domain"/>
    <property type="match status" value="1"/>
</dbReference>
<feature type="signal peptide" evidence="3">
    <location>
        <begin position="1"/>
        <end position="21"/>
    </location>
</feature>
<dbReference type="PRINTS" id="PR00092">
    <property type="entry name" value="TYROSINASE"/>
</dbReference>
<dbReference type="Pfam" id="PF00264">
    <property type="entry name" value="Tyrosinase"/>
    <property type="match status" value="1"/>
</dbReference>
<reference evidence="5 6" key="1">
    <citation type="submission" date="2016-03" db="EMBL/GenBank/DDBJ databases">
        <title>Comparative genomics of Pseudogymnoascus destructans, the fungus causing white-nose syndrome of bats.</title>
        <authorList>
            <person name="Palmer J.M."/>
            <person name="Drees K.P."/>
            <person name="Foster J.T."/>
            <person name="Lindner D.L."/>
        </authorList>
    </citation>
    <scope>NUCLEOTIDE SEQUENCE [LARGE SCALE GENOMIC DNA]</scope>
    <source>
        <strain evidence="5 6">UAMH 10579</strain>
    </source>
</reference>
<dbReference type="EMBL" id="KV460220">
    <property type="protein sequence ID" value="OBT97851.1"/>
    <property type="molecule type" value="Genomic_DNA"/>
</dbReference>
<dbReference type="GO" id="GO:0046872">
    <property type="term" value="F:metal ion binding"/>
    <property type="evidence" value="ECO:0007669"/>
    <property type="project" value="UniProtKB-KW"/>
</dbReference>
<dbReference type="InterPro" id="IPR008922">
    <property type="entry name" value="Di-copper_centre_dom_sf"/>
</dbReference>
<dbReference type="GeneID" id="28838486"/>
<keyword evidence="2" id="KW-0560">Oxidoreductase</keyword>
<reference evidence="6" key="2">
    <citation type="journal article" date="2018" name="Nat. Commun.">
        <title>Extreme sensitivity to ultraviolet light in the fungal pathogen causing white-nose syndrome of bats.</title>
        <authorList>
            <person name="Palmer J.M."/>
            <person name="Drees K.P."/>
            <person name="Foster J.T."/>
            <person name="Lindner D.L."/>
        </authorList>
    </citation>
    <scope>NUCLEOTIDE SEQUENCE [LARGE SCALE GENOMIC DNA]</scope>
    <source>
        <strain evidence="6">UAMH 10579</strain>
    </source>
</reference>
<dbReference type="PROSITE" id="PS00498">
    <property type="entry name" value="TYROSINASE_2"/>
    <property type="match status" value="1"/>
</dbReference>
<dbReference type="Proteomes" id="UP000091956">
    <property type="component" value="Unassembled WGS sequence"/>
</dbReference>
<dbReference type="RefSeq" id="XP_018131584.1">
    <property type="nucleotide sequence ID" value="XM_018274566.2"/>
</dbReference>